<organism evidence="15 16">
    <name type="scientific">Endozoicomonas numazuensis</name>
    <dbReference type="NCBI Taxonomy" id="1137799"/>
    <lineage>
        <taxon>Bacteria</taxon>
        <taxon>Pseudomonadati</taxon>
        <taxon>Pseudomonadota</taxon>
        <taxon>Gammaproteobacteria</taxon>
        <taxon>Oceanospirillales</taxon>
        <taxon>Endozoicomonadaceae</taxon>
        <taxon>Endozoicomonas</taxon>
    </lineage>
</organism>
<comment type="subcellular location">
    <subcellularLocation>
        <location evidence="2">Cell membrane</location>
        <topology evidence="2">Multi-pass membrane protein</topology>
    </subcellularLocation>
</comment>
<keyword evidence="11 13" id="KW-0472">Membrane</keyword>
<evidence type="ECO:0000313" key="16">
    <source>
        <dbReference type="Proteomes" id="UP000028073"/>
    </source>
</evidence>
<feature type="domain" description="Cytochrome b561 bacterial/Ni-hydrogenase" evidence="14">
    <location>
        <begin position="6"/>
        <end position="176"/>
    </location>
</feature>
<gene>
    <name evidence="15" type="ORF">GZ78_13940</name>
</gene>
<evidence type="ECO:0000259" key="14">
    <source>
        <dbReference type="Pfam" id="PF01292"/>
    </source>
</evidence>
<keyword evidence="9 13" id="KW-1133">Transmembrane helix</keyword>
<comment type="caution">
    <text evidence="15">The sequence shown here is derived from an EMBL/GenBank/DDBJ whole genome shotgun (WGS) entry which is preliminary data.</text>
</comment>
<comment type="cofactor">
    <cofactor evidence="1">
        <name>heme b</name>
        <dbReference type="ChEBI" id="CHEBI:60344"/>
    </cofactor>
</comment>
<comment type="similarity">
    <text evidence="12">Belongs to the cytochrome b561 family.</text>
</comment>
<dbReference type="InterPro" id="IPR016174">
    <property type="entry name" value="Di-haem_cyt_TM"/>
</dbReference>
<dbReference type="GO" id="GO:0009055">
    <property type="term" value="F:electron transfer activity"/>
    <property type="evidence" value="ECO:0007669"/>
    <property type="project" value="InterPro"/>
</dbReference>
<evidence type="ECO:0000256" key="3">
    <source>
        <dbReference type="ARBA" id="ARBA00022448"/>
    </source>
</evidence>
<dbReference type="SUPFAM" id="SSF81342">
    <property type="entry name" value="Transmembrane di-heme cytochromes"/>
    <property type="match status" value="1"/>
</dbReference>
<dbReference type="GO" id="GO:0022904">
    <property type="term" value="P:respiratory electron transport chain"/>
    <property type="evidence" value="ECO:0007669"/>
    <property type="project" value="InterPro"/>
</dbReference>
<dbReference type="eggNOG" id="COG3038">
    <property type="taxonomic scope" value="Bacteria"/>
</dbReference>
<keyword evidence="6 13" id="KW-0812">Transmembrane</keyword>
<dbReference type="EMBL" id="JOKH01000002">
    <property type="protein sequence ID" value="KEQ18557.1"/>
    <property type="molecule type" value="Genomic_DNA"/>
</dbReference>
<keyword evidence="16" id="KW-1185">Reference proteome</keyword>
<dbReference type="Pfam" id="PF01292">
    <property type="entry name" value="Ni_hydr_CYTB"/>
    <property type="match status" value="1"/>
</dbReference>
<evidence type="ECO:0000256" key="10">
    <source>
        <dbReference type="ARBA" id="ARBA00023004"/>
    </source>
</evidence>
<dbReference type="PANTHER" id="PTHR30529:SF1">
    <property type="entry name" value="CYTOCHROME B561 HOMOLOG 2"/>
    <property type="match status" value="1"/>
</dbReference>
<dbReference type="RefSeq" id="WP_034836706.1">
    <property type="nucleotide sequence ID" value="NZ_JOKH01000002.1"/>
</dbReference>
<dbReference type="GO" id="GO:0005886">
    <property type="term" value="C:plasma membrane"/>
    <property type="evidence" value="ECO:0007669"/>
    <property type="project" value="UniProtKB-SubCell"/>
</dbReference>
<accession>A0A081NJD4</accession>
<sequence>MTPEKYPAVLRLLHWLMAIAVLGMIGSGWYMASLSQDVSYKYDIYPWHKSFGILVLILVAVRILVRLFTKTPPMPKGLPNHEKVLAKLTHFSLYALMILVPLSGFTMSDAGGHDVFFFGIQLPELMENNKELAGILHTVHTYIPYVFLAIIALHILGALKHRFMDKPENDVLSRMI</sequence>
<dbReference type="PANTHER" id="PTHR30529">
    <property type="entry name" value="CYTOCHROME B561"/>
    <property type="match status" value="1"/>
</dbReference>
<reference evidence="15 16" key="1">
    <citation type="submission" date="2014-06" db="EMBL/GenBank/DDBJ databases">
        <title>Whole Genome Sequences of Three Symbiotic Endozoicomonas Bacteria.</title>
        <authorList>
            <person name="Neave M.J."/>
            <person name="Apprill A."/>
            <person name="Voolstra C.R."/>
        </authorList>
    </citation>
    <scope>NUCLEOTIDE SEQUENCE [LARGE SCALE GENOMIC DNA]</scope>
    <source>
        <strain evidence="15 16">DSM 25634</strain>
    </source>
</reference>
<dbReference type="GO" id="GO:0046872">
    <property type="term" value="F:metal ion binding"/>
    <property type="evidence" value="ECO:0007669"/>
    <property type="project" value="UniProtKB-KW"/>
</dbReference>
<evidence type="ECO:0000256" key="9">
    <source>
        <dbReference type="ARBA" id="ARBA00022989"/>
    </source>
</evidence>
<feature type="transmembrane region" description="Helical" evidence="13">
    <location>
        <begin position="142"/>
        <end position="159"/>
    </location>
</feature>
<protein>
    <submittedName>
        <fullName evidence="15">Cytochrome B561</fullName>
    </submittedName>
</protein>
<feature type="transmembrane region" description="Helical" evidence="13">
    <location>
        <begin position="88"/>
        <end position="107"/>
    </location>
</feature>
<feature type="transmembrane region" description="Helical" evidence="13">
    <location>
        <begin position="51"/>
        <end position="68"/>
    </location>
</feature>
<keyword evidence="5" id="KW-0349">Heme</keyword>
<evidence type="ECO:0000256" key="4">
    <source>
        <dbReference type="ARBA" id="ARBA00022475"/>
    </source>
</evidence>
<evidence type="ECO:0000256" key="7">
    <source>
        <dbReference type="ARBA" id="ARBA00022723"/>
    </source>
</evidence>
<dbReference type="STRING" id="1137799.GZ78_13940"/>
<keyword evidence="4" id="KW-1003">Cell membrane</keyword>
<keyword evidence="7" id="KW-0479">Metal-binding</keyword>
<name>A0A081NJD4_9GAMM</name>
<evidence type="ECO:0000256" key="1">
    <source>
        <dbReference type="ARBA" id="ARBA00001970"/>
    </source>
</evidence>
<dbReference type="GO" id="GO:0020037">
    <property type="term" value="F:heme binding"/>
    <property type="evidence" value="ECO:0007669"/>
    <property type="project" value="TreeGrafter"/>
</dbReference>
<evidence type="ECO:0000256" key="5">
    <source>
        <dbReference type="ARBA" id="ARBA00022617"/>
    </source>
</evidence>
<dbReference type="OrthoDB" id="1247465at2"/>
<evidence type="ECO:0000256" key="13">
    <source>
        <dbReference type="SAM" id="Phobius"/>
    </source>
</evidence>
<proteinExistence type="inferred from homology"/>
<dbReference type="Gene3D" id="1.20.950.20">
    <property type="entry name" value="Transmembrane di-heme cytochromes, Chain C"/>
    <property type="match status" value="2"/>
</dbReference>
<feature type="transmembrane region" description="Helical" evidence="13">
    <location>
        <begin position="12"/>
        <end position="31"/>
    </location>
</feature>
<evidence type="ECO:0000313" key="15">
    <source>
        <dbReference type="EMBL" id="KEQ18557.1"/>
    </source>
</evidence>
<evidence type="ECO:0000256" key="12">
    <source>
        <dbReference type="ARBA" id="ARBA00037975"/>
    </source>
</evidence>
<dbReference type="InterPro" id="IPR052168">
    <property type="entry name" value="Cytochrome_b561_oxidase"/>
</dbReference>
<evidence type="ECO:0000256" key="8">
    <source>
        <dbReference type="ARBA" id="ARBA00022982"/>
    </source>
</evidence>
<evidence type="ECO:0000256" key="2">
    <source>
        <dbReference type="ARBA" id="ARBA00004651"/>
    </source>
</evidence>
<keyword evidence="10" id="KW-0408">Iron</keyword>
<dbReference type="Proteomes" id="UP000028073">
    <property type="component" value="Unassembled WGS sequence"/>
</dbReference>
<dbReference type="AlphaFoldDB" id="A0A081NJD4"/>
<evidence type="ECO:0000256" key="6">
    <source>
        <dbReference type="ARBA" id="ARBA00022692"/>
    </source>
</evidence>
<keyword evidence="8" id="KW-0249">Electron transport</keyword>
<dbReference type="InterPro" id="IPR011577">
    <property type="entry name" value="Cyt_b561_bac/Ni-Hgenase"/>
</dbReference>
<evidence type="ECO:0000256" key="11">
    <source>
        <dbReference type="ARBA" id="ARBA00023136"/>
    </source>
</evidence>
<keyword evidence="3" id="KW-0813">Transport</keyword>